<sequence>MKVRKFIVPFMILFLVSCGQEEKKASELLSRAEASFRSANYSEAKLQIDSIRNLYPKVFDVRKKAIKLMQQVELEEQVVSLAYLDSMLNVKLSVLDSMKVGFVLEKDTAYQEVGNYFYPSQIVEKNIGRTFLRACVSEKGEMSLTSIYCAGGTLNHTSVKVSSADAFAQTPTSPDMYVTSDLGRKIEKADYKVGSDGGVVGFIIANKDAKSLKLEFIGDRTYRTVMYSPDIKAIVEVSKLAQVLASMEEIRKEQKEANLKIQFLKKKIAETVIEEK</sequence>
<keyword evidence="1" id="KW-0175">Coiled coil</keyword>
<dbReference type="Proteomes" id="UP000783796">
    <property type="component" value="Unassembled WGS sequence"/>
</dbReference>
<evidence type="ECO:0008006" key="4">
    <source>
        <dbReference type="Google" id="ProtNLM"/>
    </source>
</evidence>
<accession>A0A948TEP1</accession>
<dbReference type="EMBL" id="JAHLFW010000111">
    <property type="protein sequence ID" value="MBU3839360.1"/>
    <property type="molecule type" value="Genomic_DNA"/>
</dbReference>
<reference evidence="2" key="1">
    <citation type="journal article" date="2021" name="PeerJ">
        <title>Extensive microbial diversity within the chicken gut microbiome revealed by metagenomics and culture.</title>
        <authorList>
            <person name="Gilroy R."/>
            <person name="Ravi A."/>
            <person name="Getino M."/>
            <person name="Pursley I."/>
            <person name="Horton D.L."/>
            <person name="Alikhan N.F."/>
            <person name="Baker D."/>
            <person name="Gharbi K."/>
            <person name="Hall N."/>
            <person name="Watson M."/>
            <person name="Adriaenssens E.M."/>
            <person name="Foster-Nyarko E."/>
            <person name="Jarju S."/>
            <person name="Secka A."/>
            <person name="Antonio M."/>
            <person name="Oren A."/>
            <person name="Chaudhuri R.R."/>
            <person name="La Ragione R."/>
            <person name="Hildebrand F."/>
            <person name="Pallen M.J."/>
        </authorList>
    </citation>
    <scope>NUCLEOTIDE SEQUENCE</scope>
    <source>
        <strain evidence="2">G4-2901</strain>
    </source>
</reference>
<reference evidence="2" key="2">
    <citation type="submission" date="2021-04" db="EMBL/GenBank/DDBJ databases">
        <authorList>
            <person name="Gilroy R."/>
        </authorList>
    </citation>
    <scope>NUCLEOTIDE SEQUENCE</scope>
    <source>
        <strain evidence="2">G4-2901</strain>
    </source>
</reference>
<feature type="coiled-coil region" evidence="1">
    <location>
        <begin position="240"/>
        <end position="267"/>
    </location>
</feature>
<dbReference type="PROSITE" id="PS51257">
    <property type="entry name" value="PROKAR_LIPOPROTEIN"/>
    <property type="match status" value="1"/>
</dbReference>
<dbReference type="AlphaFoldDB" id="A0A948TEP1"/>
<organism evidence="2 3">
    <name type="scientific">Candidatus Phocaeicola faecigallinarum</name>
    <dbReference type="NCBI Taxonomy" id="2838732"/>
    <lineage>
        <taxon>Bacteria</taxon>
        <taxon>Pseudomonadati</taxon>
        <taxon>Bacteroidota</taxon>
        <taxon>Bacteroidia</taxon>
        <taxon>Bacteroidales</taxon>
        <taxon>Bacteroidaceae</taxon>
        <taxon>Phocaeicola</taxon>
    </lineage>
</organism>
<evidence type="ECO:0000256" key="1">
    <source>
        <dbReference type="SAM" id="Coils"/>
    </source>
</evidence>
<name>A0A948TEP1_9BACT</name>
<evidence type="ECO:0000313" key="2">
    <source>
        <dbReference type="EMBL" id="MBU3839360.1"/>
    </source>
</evidence>
<gene>
    <name evidence="2" type="ORF">H9777_13845</name>
</gene>
<comment type="caution">
    <text evidence="2">The sequence shown here is derived from an EMBL/GenBank/DDBJ whole genome shotgun (WGS) entry which is preliminary data.</text>
</comment>
<protein>
    <recommendedName>
        <fullName evidence="4">Lipoprotein</fullName>
    </recommendedName>
</protein>
<proteinExistence type="predicted"/>
<evidence type="ECO:0000313" key="3">
    <source>
        <dbReference type="Proteomes" id="UP000783796"/>
    </source>
</evidence>